<accession>A0A1X7TVS7</accession>
<proteinExistence type="predicted"/>
<dbReference type="EnsemblMetazoa" id="Aqu2.1.19014_001">
    <property type="protein sequence ID" value="Aqu2.1.19014_001"/>
    <property type="gene ID" value="Aqu2.1.19014"/>
</dbReference>
<evidence type="ECO:0000256" key="1">
    <source>
        <dbReference type="SAM" id="Coils"/>
    </source>
</evidence>
<reference evidence="2" key="1">
    <citation type="submission" date="2017-05" db="UniProtKB">
        <authorList>
            <consortium name="EnsemblMetazoa"/>
        </authorList>
    </citation>
    <scope>IDENTIFICATION</scope>
</reference>
<name>A0A1X7TVS7_AMPQE</name>
<feature type="coiled-coil region" evidence="1">
    <location>
        <begin position="140"/>
        <end position="167"/>
    </location>
</feature>
<dbReference type="InParanoid" id="A0A1X7TVS7"/>
<evidence type="ECO:0000313" key="2">
    <source>
        <dbReference type="EnsemblMetazoa" id="Aqu2.1.19014_001"/>
    </source>
</evidence>
<sequence length="224" mass="25488">MNKQVEASAVQELFEDVNTKLPLIKSAYEEAVCDMQELSSETAEGLKEIRKNDRVKKIPEVKTFYQNLSTFSQSFHEYLDKVNKLYQKLQDEISTVTKDVEREKYKSTEELIAEIHKIIQDCKLQYKLLLGRFKNLYASCDLAKIKCEELEKKKENLKETGKIVKEGAEVFGDGAAAIVDELPIYAKLVGTGAIVETIKTAKSATVFAKDIVTKKSKRTSYSIW</sequence>
<protein>
    <submittedName>
        <fullName evidence="2">Uncharacterized protein</fullName>
    </submittedName>
</protein>
<organism evidence="2">
    <name type="scientific">Amphimedon queenslandica</name>
    <name type="common">Sponge</name>
    <dbReference type="NCBI Taxonomy" id="400682"/>
    <lineage>
        <taxon>Eukaryota</taxon>
        <taxon>Metazoa</taxon>
        <taxon>Porifera</taxon>
        <taxon>Demospongiae</taxon>
        <taxon>Heteroscleromorpha</taxon>
        <taxon>Haplosclerida</taxon>
        <taxon>Niphatidae</taxon>
        <taxon>Amphimedon</taxon>
    </lineage>
</organism>
<keyword evidence="1" id="KW-0175">Coiled coil</keyword>
<dbReference type="AlphaFoldDB" id="A0A1X7TVS7"/>